<organism evidence="10">
    <name type="scientific">Mizugakiibacter sediminis</name>
    <dbReference type="NCBI Taxonomy" id="1475481"/>
    <lineage>
        <taxon>Bacteria</taxon>
        <taxon>Pseudomonadati</taxon>
        <taxon>Pseudomonadota</taxon>
        <taxon>Gammaproteobacteria</taxon>
        <taxon>Lysobacterales</taxon>
        <taxon>Rhodanobacteraceae</taxon>
        <taxon>Mizugakiibacter</taxon>
    </lineage>
</organism>
<dbReference type="GO" id="GO:0042597">
    <property type="term" value="C:periplasmic space"/>
    <property type="evidence" value="ECO:0007669"/>
    <property type="project" value="InterPro"/>
</dbReference>
<protein>
    <submittedName>
        <fullName evidence="9 10">Cytochrome C</fullName>
    </submittedName>
</protein>
<feature type="chain" id="PRO_5007414784" evidence="8">
    <location>
        <begin position="24"/>
        <end position="152"/>
    </location>
</feature>
<evidence type="ECO:0000256" key="3">
    <source>
        <dbReference type="ARBA" id="ARBA00022723"/>
    </source>
</evidence>
<name>A0A0K8QR43_9GAMM</name>
<feature type="signal peptide" evidence="8">
    <location>
        <begin position="1"/>
        <end position="23"/>
    </location>
</feature>
<dbReference type="InterPro" id="IPR010980">
    <property type="entry name" value="Cyt_c/b562"/>
</dbReference>
<keyword evidence="11" id="KW-1185">Reference proteome</keyword>
<accession>A0A0K8QR43</accession>
<evidence type="ECO:0000256" key="2">
    <source>
        <dbReference type="ARBA" id="ARBA00022617"/>
    </source>
</evidence>
<evidence type="ECO:0000256" key="7">
    <source>
        <dbReference type="PIRSR" id="PIRSR000027-2"/>
    </source>
</evidence>
<evidence type="ECO:0000313" key="11">
    <source>
        <dbReference type="Proteomes" id="UP000253740"/>
    </source>
</evidence>
<keyword evidence="5 6" id="KW-0408">Iron</keyword>
<reference evidence="9" key="1">
    <citation type="submission" date="2015-03" db="EMBL/GenBank/DDBJ databases">
        <title>Draft genome sequence of Mizugakiibacter sediminis skMP5.</title>
        <authorList>
            <person name="Watanabe T."/>
            <person name="Kojima H."/>
            <person name="Fukui M."/>
        </authorList>
    </citation>
    <scope>NUCLEOTIDE SEQUENCE</scope>
    <source>
        <strain evidence="9">SkMP5</strain>
    </source>
</reference>
<dbReference type="PROSITE" id="PS51009">
    <property type="entry name" value="CYTCII"/>
    <property type="match status" value="1"/>
</dbReference>
<comment type="PTM">
    <text evidence="7">Binds 1 heme group per subunit.</text>
</comment>
<evidence type="ECO:0000313" key="9">
    <source>
        <dbReference type="EMBL" id="GAN44847.1"/>
    </source>
</evidence>
<keyword evidence="8" id="KW-0732">Signal</keyword>
<proteinExistence type="predicted"/>
<evidence type="ECO:0000256" key="1">
    <source>
        <dbReference type="ARBA" id="ARBA00022448"/>
    </source>
</evidence>
<evidence type="ECO:0000313" key="10">
    <source>
        <dbReference type="EMBL" id="GAP67355.1"/>
    </source>
</evidence>
<dbReference type="GO" id="GO:0020037">
    <property type="term" value="F:heme binding"/>
    <property type="evidence" value="ECO:0007669"/>
    <property type="project" value="InterPro"/>
</dbReference>
<evidence type="ECO:0000256" key="5">
    <source>
        <dbReference type="ARBA" id="ARBA00023004"/>
    </source>
</evidence>
<sequence>MRPAYAAALLALAGFALSAGVLAAVKPETAIRYRQGVYHAILWNFAPMNAMVRGTQPWDQADFARRAQRLAFYSQQLLEGFPPGSDRGAETGAKPAIWQNPEDFKAKMQAFEDAAADLAKVAAGSDIEASKQAFAQTAEACKRCHEKYRAED</sequence>
<evidence type="ECO:0000256" key="8">
    <source>
        <dbReference type="SAM" id="SignalP"/>
    </source>
</evidence>
<dbReference type="Proteomes" id="UP000253740">
    <property type="component" value="Unassembled WGS sequence"/>
</dbReference>
<feature type="binding site" description="covalent" evidence="7">
    <location>
        <position position="141"/>
    </location>
    <ligand>
        <name>heme c</name>
        <dbReference type="ChEBI" id="CHEBI:61717"/>
    </ligand>
</feature>
<keyword evidence="1" id="KW-0813">Transport</keyword>
<keyword evidence="2 7" id="KW-0349">Heme</keyword>
<dbReference type="PIRSF" id="PIRSF000027">
    <property type="entry name" value="Cytc_c_prime"/>
    <property type="match status" value="1"/>
</dbReference>
<dbReference type="Gene3D" id="1.20.120.10">
    <property type="entry name" value="Cytochrome c/b562"/>
    <property type="match status" value="1"/>
</dbReference>
<dbReference type="EMBL" id="DF970268">
    <property type="protein sequence ID" value="GAP67355.1"/>
    <property type="molecule type" value="Genomic_DNA"/>
</dbReference>
<dbReference type="SUPFAM" id="SSF47175">
    <property type="entry name" value="Cytochromes"/>
    <property type="match status" value="1"/>
</dbReference>
<gene>
    <name evidence="9" type="ORF">MBSD_1383</name>
    <name evidence="10" type="ORF">MBSD_n2676</name>
</gene>
<keyword evidence="4" id="KW-0249">Electron transport</keyword>
<dbReference type="InterPro" id="IPR002321">
    <property type="entry name" value="Cyt_c_II"/>
</dbReference>
<evidence type="ECO:0000256" key="6">
    <source>
        <dbReference type="PIRSR" id="PIRSR000027-1"/>
    </source>
</evidence>
<dbReference type="InterPro" id="IPR012127">
    <property type="entry name" value="Cyt_c_prime"/>
</dbReference>
<dbReference type="GO" id="GO:0009055">
    <property type="term" value="F:electron transfer activity"/>
    <property type="evidence" value="ECO:0007669"/>
    <property type="project" value="InterPro"/>
</dbReference>
<feature type="binding site" description="covalent" evidence="7">
    <location>
        <position position="144"/>
    </location>
    <ligand>
        <name>heme c</name>
        <dbReference type="ChEBI" id="CHEBI:61717"/>
    </ligand>
</feature>
<dbReference type="GO" id="GO:0005506">
    <property type="term" value="F:iron ion binding"/>
    <property type="evidence" value="ECO:0007669"/>
    <property type="project" value="InterPro"/>
</dbReference>
<evidence type="ECO:0000256" key="4">
    <source>
        <dbReference type="ARBA" id="ARBA00022982"/>
    </source>
</evidence>
<feature type="binding site" description="axial binding residue" evidence="6">
    <location>
        <position position="145"/>
    </location>
    <ligand>
        <name>heme c</name>
        <dbReference type="ChEBI" id="CHEBI:61717"/>
    </ligand>
    <ligandPart>
        <name>Fe</name>
        <dbReference type="ChEBI" id="CHEBI:18248"/>
    </ligandPart>
</feature>
<dbReference type="STRING" id="1475481.GCA_000953855_02728"/>
<dbReference type="EMBL" id="DF952378">
    <property type="protein sequence ID" value="GAN44847.1"/>
    <property type="molecule type" value="Genomic_DNA"/>
</dbReference>
<dbReference type="OrthoDB" id="5520910at2"/>
<dbReference type="HOGENOM" id="CLU_106713_4_0_6"/>
<dbReference type="RefSeq" id="WP_062537909.1">
    <property type="nucleotide sequence ID" value="NZ_DF970268.1"/>
</dbReference>
<keyword evidence="3 6" id="KW-0479">Metal-binding</keyword>
<dbReference type="GO" id="GO:0022900">
    <property type="term" value="P:electron transport chain"/>
    <property type="evidence" value="ECO:0007669"/>
    <property type="project" value="InterPro"/>
</dbReference>
<dbReference type="Pfam" id="PF01322">
    <property type="entry name" value="Cytochrom_C_2"/>
    <property type="match status" value="1"/>
</dbReference>
<dbReference type="AlphaFoldDB" id="A0A0K8QR43"/>
<reference evidence="10" key="2">
    <citation type="submission" date="2015-08" db="EMBL/GenBank/DDBJ databases">
        <title>Complete DNA Sequence of Pseudomonas syringae pv. actinidiae, the Causal Agent of Kiwifruit Canker Disease.</title>
        <authorList>
            <person name="Rikkerink E.H.A."/>
            <person name="Fineran P.C."/>
        </authorList>
    </citation>
    <scope>NUCLEOTIDE SEQUENCE</scope>
    <source>
        <strain evidence="10">SkMP5</strain>
    </source>
</reference>